<sequence>MTDDRPTEREPGGLERLRERVRAAARFTFEVLRGHARSRHLDNREK</sequence>
<gene>
    <name evidence="1" type="ORF">ACFFOL_08830</name>
</gene>
<dbReference type="Proteomes" id="UP001589595">
    <property type="component" value="Unassembled WGS sequence"/>
</dbReference>
<evidence type="ECO:0000313" key="1">
    <source>
        <dbReference type="EMBL" id="MFB9824267.1"/>
    </source>
</evidence>
<keyword evidence="2" id="KW-1185">Reference proteome</keyword>
<dbReference type="AlphaFoldDB" id="A0ABD5MQN4"/>
<evidence type="ECO:0008006" key="3">
    <source>
        <dbReference type="Google" id="ProtNLM"/>
    </source>
</evidence>
<evidence type="ECO:0000313" key="2">
    <source>
        <dbReference type="Proteomes" id="UP001589595"/>
    </source>
</evidence>
<protein>
    <recommendedName>
        <fullName evidence="3">MarR family transcriptional regulator</fullName>
    </recommendedName>
</protein>
<dbReference type="EMBL" id="JBHMAJ010000006">
    <property type="protein sequence ID" value="MFB9824267.1"/>
    <property type="molecule type" value="Genomic_DNA"/>
</dbReference>
<comment type="caution">
    <text evidence="1">The sequence shown here is derived from an EMBL/GenBank/DDBJ whole genome shotgun (WGS) entry which is preliminary data.</text>
</comment>
<accession>A0ABD5MQN4</accession>
<reference evidence="1" key="1">
    <citation type="submission" date="2024-09" db="EMBL/GenBank/DDBJ databases">
        <authorList>
            <person name="Sun Q."/>
        </authorList>
    </citation>
    <scope>NUCLEOTIDE SEQUENCE [LARGE SCALE GENOMIC DNA]</scope>
    <source>
        <strain evidence="1">JCM 31273</strain>
    </source>
</reference>
<organism evidence="1 2">
    <name type="scientific">Halobaculum roseum</name>
    <dbReference type="NCBI Taxonomy" id="2175149"/>
    <lineage>
        <taxon>Archaea</taxon>
        <taxon>Methanobacteriati</taxon>
        <taxon>Methanobacteriota</taxon>
        <taxon>Stenosarchaea group</taxon>
        <taxon>Halobacteria</taxon>
        <taxon>Halobacteriales</taxon>
        <taxon>Haloferacaceae</taxon>
        <taxon>Halobaculum</taxon>
    </lineage>
</organism>
<dbReference type="RefSeq" id="WP_222922586.1">
    <property type="nucleotide sequence ID" value="NZ_CP082286.1"/>
</dbReference>
<dbReference type="GeneID" id="67209895"/>
<proteinExistence type="predicted"/>
<name>A0ABD5MQN4_9EURY</name>